<dbReference type="PRINTS" id="PR01264">
    <property type="entry name" value="MECHCHANNEL"/>
</dbReference>
<dbReference type="PANTHER" id="PTHR30266">
    <property type="entry name" value="MECHANOSENSITIVE CHANNEL MSCL"/>
    <property type="match status" value="1"/>
</dbReference>
<dbReference type="Gene3D" id="1.10.1200.120">
    <property type="entry name" value="Large-conductance mechanosensitive channel, MscL, domain 1"/>
    <property type="match status" value="1"/>
</dbReference>
<evidence type="ECO:0000256" key="6">
    <source>
        <dbReference type="ARBA" id="ARBA00023065"/>
    </source>
</evidence>
<evidence type="ECO:0000256" key="9">
    <source>
        <dbReference type="SAM" id="Phobius"/>
    </source>
</evidence>
<dbReference type="InterPro" id="IPR037673">
    <property type="entry name" value="MSC/AndL"/>
</dbReference>
<dbReference type="SUPFAM" id="SSF81330">
    <property type="entry name" value="Gated mechanosensitive channel"/>
    <property type="match status" value="1"/>
</dbReference>
<dbReference type="NCBIfam" id="TIGR00220">
    <property type="entry name" value="mscL"/>
    <property type="match status" value="1"/>
</dbReference>
<evidence type="ECO:0000256" key="3">
    <source>
        <dbReference type="ARBA" id="ARBA00022475"/>
    </source>
</evidence>
<keyword evidence="7 9" id="KW-0472">Membrane</keyword>
<dbReference type="InterPro" id="IPR001185">
    <property type="entry name" value="MS_channel"/>
</dbReference>
<keyword evidence="3" id="KW-1003">Cell membrane</keyword>
<keyword evidence="8" id="KW-0407">Ion channel</keyword>
<proteinExistence type="predicted"/>
<comment type="subcellular location">
    <subcellularLocation>
        <location evidence="1">Membrane</location>
        <topology evidence="1">Multi-pass membrane protein</topology>
    </subcellularLocation>
</comment>
<evidence type="ECO:0000256" key="1">
    <source>
        <dbReference type="ARBA" id="ARBA00004141"/>
    </source>
</evidence>
<keyword evidence="11" id="KW-1185">Reference proteome</keyword>
<dbReference type="AlphaFoldDB" id="A0A255ELM1"/>
<evidence type="ECO:0000313" key="10">
    <source>
        <dbReference type="EMBL" id="OYN92439.1"/>
    </source>
</evidence>
<dbReference type="GO" id="GO:0016020">
    <property type="term" value="C:membrane"/>
    <property type="evidence" value="ECO:0007669"/>
    <property type="project" value="UniProtKB-SubCell"/>
</dbReference>
<reference evidence="10 11" key="1">
    <citation type="submission" date="2017-07" db="EMBL/GenBank/DDBJ databases">
        <title>Draft whole genome sequences of clinical Proprionibacteriaceae strains.</title>
        <authorList>
            <person name="Bernier A.-M."/>
            <person name="Bernard K."/>
            <person name="Domingo M.-C."/>
        </authorList>
    </citation>
    <scope>NUCLEOTIDE SEQUENCE [LARGE SCALE GENOMIC DNA]</scope>
    <source>
        <strain evidence="10 11">NML 150081</strain>
    </source>
</reference>
<evidence type="ECO:0000256" key="4">
    <source>
        <dbReference type="ARBA" id="ARBA00022692"/>
    </source>
</evidence>
<dbReference type="Proteomes" id="UP000216300">
    <property type="component" value="Unassembled WGS sequence"/>
</dbReference>
<comment type="caution">
    <text evidence="10">The sequence shown here is derived from an EMBL/GenBank/DDBJ whole genome shotgun (WGS) entry which is preliminary data.</text>
</comment>
<evidence type="ECO:0000256" key="7">
    <source>
        <dbReference type="ARBA" id="ARBA00023136"/>
    </source>
</evidence>
<feature type="transmembrane region" description="Helical" evidence="9">
    <location>
        <begin position="58"/>
        <end position="82"/>
    </location>
</feature>
<accession>A0A255ELM1</accession>
<keyword evidence="6" id="KW-0406">Ion transport</keyword>
<evidence type="ECO:0000313" key="11">
    <source>
        <dbReference type="Proteomes" id="UP000216300"/>
    </source>
</evidence>
<sequence length="142" mass="15142">MKGFKEFIMRGNLIELAVAFIMGTAFAAVVTTFTQIILDLIGKLGNIDAFSTTAVAGINIGAFITAVLTFLITSFVLYFAIVKPYNAFKERKAAKEGTTEDDLEKSTEDLLVEIRDLLAGPAAAASVEAAPAPQQNPQNPAN</sequence>
<evidence type="ECO:0000256" key="5">
    <source>
        <dbReference type="ARBA" id="ARBA00022989"/>
    </source>
</evidence>
<organism evidence="10 11">
    <name type="scientific">Parenemella sanctibonifatiensis</name>
    <dbReference type="NCBI Taxonomy" id="2016505"/>
    <lineage>
        <taxon>Bacteria</taxon>
        <taxon>Bacillati</taxon>
        <taxon>Actinomycetota</taxon>
        <taxon>Actinomycetes</taxon>
        <taxon>Propionibacteriales</taxon>
        <taxon>Propionibacteriaceae</taxon>
        <taxon>Parenemella</taxon>
    </lineage>
</organism>
<dbReference type="EMBL" id="NMVJ01000001">
    <property type="protein sequence ID" value="OYN92439.1"/>
    <property type="molecule type" value="Genomic_DNA"/>
</dbReference>
<gene>
    <name evidence="10" type="ORF">CGZ91_02800</name>
</gene>
<dbReference type="PANTHER" id="PTHR30266:SF2">
    <property type="entry name" value="LARGE-CONDUCTANCE MECHANOSENSITIVE CHANNEL"/>
    <property type="match status" value="1"/>
</dbReference>
<feature type="transmembrane region" description="Helical" evidence="9">
    <location>
        <begin position="12"/>
        <end position="38"/>
    </location>
</feature>
<keyword evidence="5 9" id="KW-1133">Transmembrane helix</keyword>
<protein>
    <submittedName>
        <fullName evidence="10">Mechanosensitive ion channel protein MscL</fullName>
    </submittedName>
</protein>
<keyword evidence="4 9" id="KW-0812">Transmembrane</keyword>
<name>A0A255ELM1_9ACTN</name>
<dbReference type="Pfam" id="PF01741">
    <property type="entry name" value="MscL"/>
    <property type="match status" value="1"/>
</dbReference>
<keyword evidence="2" id="KW-0813">Transport</keyword>
<evidence type="ECO:0000256" key="2">
    <source>
        <dbReference type="ARBA" id="ARBA00022448"/>
    </source>
</evidence>
<dbReference type="OrthoDB" id="9810350at2"/>
<dbReference type="GO" id="GO:0008381">
    <property type="term" value="F:mechanosensitive monoatomic ion channel activity"/>
    <property type="evidence" value="ECO:0007669"/>
    <property type="project" value="InterPro"/>
</dbReference>
<evidence type="ECO:0000256" key="8">
    <source>
        <dbReference type="ARBA" id="ARBA00023303"/>
    </source>
</evidence>
<dbReference type="InterPro" id="IPR036019">
    <property type="entry name" value="MscL_channel"/>
</dbReference>
<dbReference type="RefSeq" id="WP_094452408.1">
    <property type="nucleotide sequence ID" value="NZ_NMVJ01000001.1"/>
</dbReference>